<dbReference type="Gene3D" id="3.20.20.140">
    <property type="entry name" value="Metal-dependent hydrolases"/>
    <property type="match status" value="1"/>
</dbReference>
<dbReference type="SUPFAM" id="SSF89550">
    <property type="entry name" value="PHP domain-like"/>
    <property type="match status" value="1"/>
</dbReference>
<dbReference type="InterPro" id="IPR002738">
    <property type="entry name" value="RNase_P_p30"/>
</dbReference>
<evidence type="ECO:0000313" key="4">
    <source>
        <dbReference type="EMBL" id="KAJ8973269.1"/>
    </source>
</evidence>
<accession>A0ABQ9J6K8</accession>
<name>A0ABQ9J6K8_9CUCU</name>
<dbReference type="PANTHER" id="PTHR13031">
    <property type="entry name" value="RIBONUCLEASE P SUBUNIT P30"/>
    <property type="match status" value="1"/>
</dbReference>
<evidence type="ECO:0000313" key="5">
    <source>
        <dbReference type="Proteomes" id="UP001162164"/>
    </source>
</evidence>
<keyword evidence="3" id="KW-0819">tRNA processing</keyword>
<comment type="subcellular location">
    <subcellularLocation>
        <location evidence="1">Nucleus</location>
    </subcellularLocation>
</comment>
<evidence type="ECO:0000256" key="1">
    <source>
        <dbReference type="ARBA" id="ARBA00004123"/>
    </source>
</evidence>
<evidence type="ECO:0000256" key="3">
    <source>
        <dbReference type="ARBA" id="ARBA00022694"/>
    </source>
</evidence>
<dbReference type="Pfam" id="PF01876">
    <property type="entry name" value="RNase_P_p30"/>
    <property type="match status" value="1"/>
</dbReference>
<dbReference type="EMBL" id="JAPWTJ010001207">
    <property type="protein sequence ID" value="KAJ8973269.1"/>
    <property type="molecule type" value="Genomic_DNA"/>
</dbReference>
<comment type="similarity">
    <text evidence="2">Belongs to the eukaryotic/archaeal RNase P protein component 3 family.</text>
</comment>
<comment type="caution">
    <text evidence="4">The sequence shown here is derived from an EMBL/GenBank/DDBJ whole genome shotgun (WGS) entry which is preliminary data.</text>
</comment>
<organism evidence="4 5">
    <name type="scientific">Molorchus minor</name>
    <dbReference type="NCBI Taxonomy" id="1323400"/>
    <lineage>
        <taxon>Eukaryota</taxon>
        <taxon>Metazoa</taxon>
        <taxon>Ecdysozoa</taxon>
        <taxon>Arthropoda</taxon>
        <taxon>Hexapoda</taxon>
        <taxon>Insecta</taxon>
        <taxon>Pterygota</taxon>
        <taxon>Neoptera</taxon>
        <taxon>Endopterygota</taxon>
        <taxon>Coleoptera</taxon>
        <taxon>Polyphaga</taxon>
        <taxon>Cucujiformia</taxon>
        <taxon>Chrysomeloidea</taxon>
        <taxon>Cerambycidae</taxon>
        <taxon>Lamiinae</taxon>
        <taxon>Monochamini</taxon>
        <taxon>Molorchus</taxon>
    </lineage>
</organism>
<reference evidence="4" key="1">
    <citation type="journal article" date="2023" name="Insect Mol. Biol.">
        <title>Genome sequencing provides insights into the evolution of gene families encoding plant cell wall-degrading enzymes in longhorned beetles.</title>
        <authorList>
            <person name="Shin N.R."/>
            <person name="Okamura Y."/>
            <person name="Kirsch R."/>
            <person name="Pauchet Y."/>
        </authorList>
    </citation>
    <scope>NUCLEOTIDE SEQUENCE</scope>
    <source>
        <strain evidence="4">MMC_N1</strain>
    </source>
</reference>
<keyword evidence="5" id="KW-1185">Reference proteome</keyword>
<sequence>MIRHTGYFDLCIPETCISQGNVEQTLKILYNLGYRTIAINQIIEDFNIEMKKKKKKRQPSDTLDAVPIPYNVDKVNDIAFNLGLVNFKVLNRLTIVFSSQDILPKITKSPNYKKFDLVAVQPTTLQTFMFTCSTFEADILTFDPENKYNIRLNRRLYNQLVDRGYHFELLYSPAIEDSTKRKNLIHVSHLYHSFGKSKNVFISSGAQNHMYFRSPYDIINLGFIFGLSEEKSKNAVTCCPNRVIYNSVGRRHGKAVMFVENIKDEHIVVDVSDNEDVVQDQPTQKKSKHAI</sequence>
<protein>
    <submittedName>
        <fullName evidence="4">Uncharacterized protein</fullName>
    </submittedName>
</protein>
<gene>
    <name evidence="4" type="ORF">NQ317_017724</name>
</gene>
<dbReference type="InterPro" id="IPR016195">
    <property type="entry name" value="Pol/histidinol_Pase-like"/>
</dbReference>
<evidence type="ECO:0000256" key="2">
    <source>
        <dbReference type="ARBA" id="ARBA00007331"/>
    </source>
</evidence>
<dbReference type="PANTHER" id="PTHR13031:SF0">
    <property type="entry name" value="RIBONUCLEASE P PROTEIN SUBUNIT P30"/>
    <property type="match status" value="1"/>
</dbReference>
<dbReference type="Proteomes" id="UP001162164">
    <property type="component" value="Unassembled WGS sequence"/>
</dbReference>
<proteinExistence type="inferred from homology"/>